<reference evidence="6 7" key="1">
    <citation type="journal article" date="2019" name="Nat. Plants">
        <title>Stout camphor tree genome fills gaps in understanding of flowering plant genome evolution.</title>
        <authorList>
            <person name="Chaw S.M."/>
            <person name="Liu Y.C."/>
            <person name="Wu Y.W."/>
            <person name="Wang H.Y."/>
            <person name="Lin C.I."/>
            <person name="Wu C.S."/>
            <person name="Ke H.M."/>
            <person name="Chang L.Y."/>
            <person name="Hsu C.Y."/>
            <person name="Yang H.T."/>
            <person name="Sudianto E."/>
            <person name="Hsu M.H."/>
            <person name="Wu K.P."/>
            <person name="Wang L.N."/>
            <person name="Leebens-Mack J.H."/>
            <person name="Tsai I.J."/>
        </authorList>
    </citation>
    <scope>NUCLEOTIDE SEQUENCE [LARGE SCALE GENOMIC DNA]</scope>
    <source>
        <strain evidence="7">cv. Chaw 1501</strain>
        <tissue evidence="6">Young leaves</tissue>
    </source>
</reference>
<dbReference type="SUPFAM" id="SSF52266">
    <property type="entry name" value="SGNH hydrolase"/>
    <property type="match status" value="1"/>
</dbReference>
<evidence type="ECO:0000256" key="4">
    <source>
        <dbReference type="ARBA" id="ARBA00023180"/>
    </source>
</evidence>
<accession>A0A3S3RAT5</accession>
<dbReference type="Proteomes" id="UP000283530">
    <property type="component" value="Unassembled WGS sequence"/>
</dbReference>
<dbReference type="GO" id="GO:0016788">
    <property type="term" value="F:hydrolase activity, acting on ester bonds"/>
    <property type="evidence" value="ECO:0007669"/>
    <property type="project" value="InterPro"/>
</dbReference>
<protein>
    <submittedName>
        <fullName evidence="6">GDSL esterase/lipase</fullName>
    </submittedName>
</protein>
<dbReference type="CDD" id="cd01837">
    <property type="entry name" value="SGNH_plant_lipase_like"/>
    <property type="match status" value="1"/>
</dbReference>
<dbReference type="InterPro" id="IPR035669">
    <property type="entry name" value="SGNH_plant_lipase-like"/>
</dbReference>
<dbReference type="Gene3D" id="3.40.50.1110">
    <property type="entry name" value="SGNH hydrolase"/>
    <property type="match status" value="2"/>
</dbReference>
<dbReference type="InterPro" id="IPR036514">
    <property type="entry name" value="SGNH_hydro_sf"/>
</dbReference>
<evidence type="ECO:0000256" key="1">
    <source>
        <dbReference type="ARBA" id="ARBA00008668"/>
    </source>
</evidence>
<keyword evidence="2 5" id="KW-0732">Signal</keyword>
<dbReference type="PANTHER" id="PTHR22835:SF555">
    <property type="entry name" value="GDSL-LIKE LIPASE_ACYLHYDROLASE"/>
    <property type="match status" value="1"/>
</dbReference>
<evidence type="ECO:0000256" key="2">
    <source>
        <dbReference type="ARBA" id="ARBA00022729"/>
    </source>
</evidence>
<proteinExistence type="inferred from homology"/>
<sequence length="457" mass="50211">MGIGGIWVWMFLMWLLVMEGEEGVISGKETEMPKKCKFPAIYNFGDSNSDTGGISAAFLPVPAPNGEDFFRKPSGRACDGRLIIDLIEGGEGVRGKEKEVPKKCKFPAIYNFGDSNSDTGGISAAFLPVPPPNGEDFFRKPSGRACDGRLIIDLIAESLGLAYLSPYLDSLGANFRLGANFATGGSTIRPQNTTLFFGGFSPFSLNVQLWQFQQFKARSIDLYHGNKSIKSRLPKPGEFTKALYTLDIGQNDLAAGFKSMSDDQVLASIPNILNQFDQAVQQLYDQGARSFWIHNTGPIGCLPYSVIFYPFKPRNLDQYGCVKTQNEVAQEFNRQLKERVTQLRKLLPEAALTYVDVYTAKFGLISEAEKQGFLDPLKYCCGDHKDGAYTVGCGNKVLVNGTEVYGGSCADPSMYISWDGVHYSQAANQWIANRILNGGLSVPPIEISQACHNSSMY</sequence>
<dbReference type="EMBL" id="QPKB01000012">
    <property type="protein sequence ID" value="RWR97051.1"/>
    <property type="molecule type" value="Genomic_DNA"/>
</dbReference>
<organism evidence="6 7">
    <name type="scientific">Cinnamomum micranthum f. kanehirae</name>
    <dbReference type="NCBI Taxonomy" id="337451"/>
    <lineage>
        <taxon>Eukaryota</taxon>
        <taxon>Viridiplantae</taxon>
        <taxon>Streptophyta</taxon>
        <taxon>Embryophyta</taxon>
        <taxon>Tracheophyta</taxon>
        <taxon>Spermatophyta</taxon>
        <taxon>Magnoliopsida</taxon>
        <taxon>Magnoliidae</taxon>
        <taxon>Laurales</taxon>
        <taxon>Lauraceae</taxon>
        <taxon>Cinnamomum</taxon>
    </lineage>
</organism>
<comment type="caution">
    <text evidence="6">The sequence shown here is derived from an EMBL/GenBank/DDBJ whole genome shotgun (WGS) entry which is preliminary data.</text>
</comment>
<evidence type="ECO:0000256" key="5">
    <source>
        <dbReference type="SAM" id="SignalP"/>
    </source>
</evidence>
<evidence type="ECO:0000256" key="3">
    <source>
        <dbReference type="ARBA" id="ARBA00022801"/>
    </source>
</evidence>
<evidence type="ECO:0000313" key="7">
    <source>
        <dbReference type="Proteomes" id="UP000283530"/>
    </source>
</evidence>
<comment type="similarity">
    <text evidence="1">Belongs to the 'GDSL' lipolytic enzyme family.</text>
</comment>
<feature type="signal peptide" evidence="5">
    <location>
        <begin position="1"/>
        <end position="20"/>
    </location>
</feature>
<dbReference type="OrthoDB" id="1600564at2759"/>
<dbReference type="AlphaFoldDB" id="A0A3S3RAT5"/>
<dbReference type="STRING" id="337451.A0A3S3RAT5"/>
<name>A0A3S3RAT5_9MAGN</name>
<evidence type="ECO:0000313" key="6">
    <source>
        <dbReference type="EMBL" id="RWR97051.1"/>
    </source>
</evidence>
<dbReference type="InterPro" id="IPR001087">
    <property type="entry name" value="GDSL"/>
</dbReference>
<keyword evidence="4" id="KW-0325">Glycoprotein</keyword>
<keyword evidence="3" id="KW-0378">Hydrolase</keyword>
<dbReference type="PANTHER" id="PTHR22835">
    <property type="entry name" value="ZINC FINGER FYVE DOMAIN CONTAINING PROTEIN"/>
    <property type="match status" value="1"/>
</dbReference>
<dbReference type="Pfam" id="PF00657">
    <property type="entry name" value="Lipase_GDSL"/>
    <property type="match status" value="1"/>
</dbReference>
<feature type="chain" id="PRO_5018700013" evidence="5">
    <location>
        <begin position="21"/>
        <end position="457"/>
    </location>
</feature>
<keyword evidence="7" id="KW-1185">Reference proteome</keyword>
<gene>
    <name evidence="6" type="ORF">CKAN_02646100</name>
</gene>